<evidence type="ECO:0000313" key="2">
    <source>
        <dbReference type="EMBL" id="CUN22940.1"/>
    </source>
</evidence>
<evidence type="ECO:0000313" key="3">
    <source>
        <dbReference type="Proteomes" id="UP000095649"/>
    </source>
</evidence>
<keyword evidence="1" id="KW-0732">Signal</keyword>
<protein>
    <submittedName>
        <fullName evidence="2">Uncharacterized protein</fullName>
    </submittedName>
</protein>
<accession>A0A173V830</accession>
<evidence type="ECO:0000256" key="1">
    <source>
        <dbReference type="SAM" id="SignalP"/>
    </source>
</evidence>
<dbReference type="InterPro" id="IPR012674">
    <property type="entry name" value="Calycin"/>
</dbReference>
<proteinExistence type="predicted"/>
<organism evidence="2 3">
    <name type="scientific">Faecalibacterium prausnitzii</name>
    <dbReference type="NCBI Taxonomy" id="853"/>
    <lineage>
        <taxon>Bacteria</taxon>
        <taxon>Bacillati</taxon>
        <taxon>Bacillota</taxon>
        <taxon>Clostridia</taxon>
        <taxon>Eubacteriales</taxon>
        <taxon>Oscillospiraceae</taxon>
        <taxon>Faecalibacterium</taxon>
    </lineage>
</organism>
<dbReference type="AlphaFoldDB" id="A0A173V830"/>
<name>A0A173V830_9FIRM</name>
<sequence>MRMMKKVLGTVTVLALSVSLLAGCGSTAASPVSSAASTAAESTTSSVVSETTSAAADENEAAAAQLLNDLTGSYQELWPVILADEYKQTWLDDCTALVGEENAEAAFEKLSSMVTSDVYGEDAVEAYANGGGAYFCGFTNSLATLTFDGETSTISGTDKDGNVLFSHTYHYIGMEPVHELYEFESDDADSGEFTYFFLAPDTSAETYHIEFRYGSDAEALSQYDAGEYAYWVASGISTDCDQTMIDNCIELFCTENLAG</sequence>
<feature type="signal peptide" evidence="1">
    <location>
        <begin position="1"/>
        <end position="22"/>
    </location>
</feature>
<gene>
    <name evidence="2" type="ORF">ERS852582_02638</name>
</gene>
<dbReference type="Proteomes" id="UP000095649">
    <property type="component" value="Unassembled WGS sequence"/>
</dbReference>
<reference evidence="2 3" key="1">
    <citation type="submission" date="2015-09" db="EMBL/GenBank/DDBJ databases">
        <authorList>
            <consortium name="Pathogen Informatics"/>
        </authorList>
    </citation>
    <scope>NUCLEOTIDE SEQUENCE [LARGE SCALE GENOMIC DNA]</scope>
    <source>
        <strain evidence="2 3">2789STDY5834970</strain>
    </source>
</reference>
<dbReference type="PROSITE" id="PS51257">
    <property type="entry name" value="PROKAR_LIPOPROTEIN"/>
    <property type="match status" value="1"/>
</dbReference>
<dbReference type="Gene3D" id="2.40.128.20">
    <property type="match status" value="1"/>
</dbReference>
<dbReference type="RefSeq" id="WP_242852998.1">
    <property type="nucleotide sequence ID" value="NZ_CYXN01000038.1"/>
</dbReference>
<dbReference type="EMBL" id="CYXN01000038">
    <property type="protein sequence ID" value="CUN22940.1"/>
    <property type="molecule type" value="Genomic_DNA"/>
</dbReference>
<feature type="chain" id="PRO_5038916201" evidence="1">
    <location>
        <begin position="23"/>
        <end position="259"/>
    </location>
</feature>